<dbReference type="SMART" id="SM00490">
    <property type="entry name" value="HELICc"/>
    <property type="match status" value="1"/>
</dbReference>
<comment type="similarity">
    <text evidence="2">Belongs to the DEAD box helicase family. DEAH subfamily.</text>
</comment>
<evidence type="ECO:0000256" key="13">
    <source>
        <dbReference type="ARBA" id="ARBA00023254"/>
    </source>
</evidence>
<dbReference type="Gene3D" id="1.20.120.1080">
    <property type="match status" value="1"/>
</dbReference>
<dbReference type="GO" id="GO:0051321">
    <property type="term" value="P:meiotic cell cycle"/>
    <property type="evidence" value="ECO:0007669"/>
    <property type="project" value="UniProtKB-KW"/>
</dbReference>
<reference evidence="19" key="1">
    <citation type="submission" date="2025-08" db="UniProtKB">
        <authorList>
            <consortium name="Ensembl"/>
        </authorList>
    </citation>
    <scope>IDENTIFICATION</scope>
</reference>
<dbReference type="Pfam" id="PF00271">
    <property type="entry name" value="Helicase_C"/>
    <property type="match status" value="1"/>
</dbReference>
<accession>A0A8C4QMK7</accession>
<protein>
    <recommendedName>
        <fullName evidence="3">RNA helicase</fullName>
        <ecNumber evidence="3">3.6.4.13</ecNumber>
    </recommendedName>
</protein>
<dbReference type="GO" id="GO:0005524">
    <property type="term" value="F:ATP binding"/>
    <property type="evidence" value="ECO:0007669"/>
    <property type="project" value="UniProtKB-KW"/>
</dbReference>
<dbReference type="PROSITE" id="PS51194">
    <property type="entry name" value="HELICASE_CTER"/>
    <property type="match status" value="1"/>
</dbReference>
<dbReference type="InterPro" id="IPR027417">
    <property type="entry name" value="P-loop_NTPase"/>
</dbReference>
<dbReference type="InterPro" id="IPR001650">
    <property type="entry name" value="Helicase_C-like"/>
</dbReference>
<keyword evidence="12" id="KW-0943">RNA-mediated gene silencing</keyword>
<sequence length="1322" mass="148929">MANSQGHTMNERNIALRPLAGEVSLQDALDWFTIGKPITKRPGLPPFALPDNPPVLPEQSDSSFFSRRKLEEGTGTEYVEAFRMQETLGHLRELSRRNSSCSSSVDPEMSGSFDELESESVEVTSTFSESQGNFRQACDIYKLYDFSYEYNPEFPITSYRQQILDVIRSNVVVIVQGLTGSGKSTQIPQYVLDDHAARGEACNIVVTQPRRIAARSIAFWVSRERGWPLGSVIGYQVGLDKKTSNDTRITYMTTGILLRKLVSTKSFSTFTHIFIDEVHERDEETDFLLLLVKKLFRMNSNLVKVILMSATIASQEFSSYFAMPMKDLMKPAPVITIEGQAHEVKVYFLEDVQDCWGTKVDLETDEAGIGHTGYMLLNKLLCYFDHLESNQDNNEPESQREYGSVLVFLPGIAEITKIHEMLMPNMHLLQVFPLHSTVTPEEQNQVFKKALPHHRKVILATNIAESSITVPDIKYVVDYCLMRQVFCDAETNYQSLHLTWASKANCNQRKGRAGRTSNGHCYRLVSKDFWENCMSDYSIPEMQRCSLECTVLKVKQLNLGEPKAILATALSPPNLIDIERTILLLKEIGALTISMDDGHSYPHDGEITVIGQVLATLPLDLRFGKLIVLGYIFGCLEECLIIAAALSLRSFFLSPFKQRIVGFRSKLAWAGGTSSDCLAIVNTFKKWKQCRDRGEFRNHKLELQWGKIQMIQITRIREVAELMDELQKRLFHFNIRIDPYCHALDVNDVTYSNFILQVVMAGAFYPFYFSCSSMDEVSAAKEISGKDPKTTVIIKGLPPNAHVYYQQLQALLRHCGQCKSISFEGRKAFVEFVPTHNDVHQGGPLLAVPLALKLNEMQRLELNITDTVGTEKLTVHHGSFGTGATRVCIDVQHLQLRSEEINSPSLAHLFLPQASKPFPVIVTEVVDVGHFWIQLIDKNHAAKFGVLKQAISQLTLERLERRFFGAFCLAPSETTKGRSYYRARIEHMTKDKATIFFVDYGSKQEVQLPELMELPDNLRSLPFQALECRLVMIRPSVQAAMAKASGWSHQALLDFKKLVASQNLVARLFSVERGSLRLELAREFSQSRLEDVGEALILMGHAEPAEETYDSKQNHSTLVSSASVRVDVPNCSSSIVDKKTSVELLRVPATNQLSDSNIKLVGPYSPYQMQFHSLTNTGRMRSVRVDRDSVNTVAVNIEPQDTHERILLAASVSVNSSGSTILLRNTTLMPPIHGLPAIVCIMFAPTMELRRDKEKIRFTGALCGLGWDAKTRKSIFPDHDIEVTFDTTFDVDDLVKVGIVREGEQLSHLCLWKMCVLLVRVV</sequence>
<dbReference type="OMA" id="QRSAYCS"/>
<dbReference type="GO" id="GO:0005737">
    <property type="term" value="C:cytoplasm"/>
    <property type="evidence" value="ECO:0007669"/>
    <property type="project" value="UniProtKB-SubCell"/>
</dbReference>
<dbReference type="GO" id="GO:0003723">
    <property type="term" value="F:RNA binding"/>
    <property type="evidence" value="ECO:0007669"/>
    <property type="project" value="TreeGrafter"/>
</dbReference>
<keyword evidence="5" id="KW-0963">Cytoplasm</keyword>
<evidence type="ECO:0000256" key="2">
    <source>
        <dbReference type="ARBA" id="ARBA00008792"/>
    </source>
</evidence>
<comment type="catalytic activity">
    <reaction evidence="14">
        <text>ATP + H2O = ADP + phosphate + H(+)</text>
        <dbReference type="Rhea" id="RHEA:13065"/>
        <dbReference type="ChEBI" id="CHEBI:15377"/>
        <dbReference type="ChEBI" id="CHEBI:15378"/>
        <dbReference type="ChEBI" id="CHEBI:30616"/>
        <dbReference type="ChEBI" id="CHEBI:43474"/>
        <dbReference type="ChEBI" id="CHEBI:456216"/>
        <dbReference type="EC" id="3.6.4.13"/>
    </reaction>
</comment>
<evidence type="ECO:0000259" key="18">
    <source>
        <dbReference type="PROSITE" id="PS51194"/>
    </source>
</evidence>
<keyword evidence="6" id="KW-0547">Nucleotide-binding</keyword>
<keyword evidence="10" id="KW-0067">ATP-binding</keyword>
<dbReference type="InterPro" id="IPR014001">
    <property type="entry name" value="Helicase_ATP-bd"/>
</dbReference>
<keyword evidence="11" id="KW-0744">Spermatogenesis</keyword>
<reference evidence="19" key="2">
    <citation type="submission" date="2025-09" db="UniProtKB">
        <authorList>
            <consortium name="Ensembl"/>
        </authorList>
    </citation>
    <scope>IDENTIFICATION</scope>
</reference>
<keyword evidence="7" id="KW-0221">Differentiation</keyword>
<dbReference type="FunFam" id="1.20.120.1080:FF:000081">
    <property type="entry name" value="Tudor domain containing 9"/>
    <property type="match status" value="1"/>
</dbReference>
<dbReference type="GO" id="GO:0031047">
    <property type="term" value="P:regulatory ncRNA-mediated gene silencing"/>
    <property type="evidence" value="ECO:0007669"/>
    <property type="project" value="UniProtKB-KW"/>
</dbReference>
<evidence type="ECO:0000256" key="15">
    <source>
        <dbReference type="SAM" id="MobiDB-lite"/>
    </source>
</evidence>
<dbReference type="SMART" id="SM00333">
    <property type="entry name" value="TUDOR"/>
    <property type="match status" value="1"/>
</dbReference>
<evidence type="ECO:0000256" key="9">
    <source>
        <dbReference type="ARBA" id="ARBA00022806"/>
    </source>
</evidence>
<dbReference type="GO" id="GO:0003724">
    <property type="term" value="F:RNA helicase activity"/>
    <property type="evidence" value="ECO:0007669"/>
    <property type="project" value="UniProtKB-EC"/>
</dbReference>
<dbReference type="Proteomes" id="UP000694388">
    <property type="component" value="Unplaced"/>
</dbReference>
<name>A0A8C4QMK7_EPTBU</name>
<feature type="domain" description="Helicase ATP-binding" evidence="17">
    <location>
        <begin position="164"/>
        <end position="330"/>
    </location>
</feature>
<evidence type="ECO:0000259" key="16">
    <source>
        <dbReference type="PROSITE" id="PS50304"/>
    </source>
</evidence>
<evidence type="ECO:0000256" key="7">
    <source>
        <dbReference type="ARBA" id="ARBA00022782"/>
    </source>
</evidence>
<keyword evidence="8" id="KW-0378">Hydrolase</keyword>
<feature type="domain" description="Tudor" evidence="16">
    <location>
        <begin position="961"/>
        <end position="1021"/>
    </location>
</feature>
<dbReference type="PROSITE" id="PS51192">
    <property type="entry name" value="HELICASE_ATP_BIND_1"/>
    <property type="match status" value="1"/>
</dbReference>
<dbReference type="SMART" id="SM00847">
    <property type="entry name" value="HA2"/>
    <property type="match status" value="1"/>
</dbReference>
<dbReference type="Pfam" id="PF00567">
    <property type="entry name" value="TUDOR"/>
    <property type="match status" value="1"/>
</dbReference>
<dbReference type="InterPro" id="IPR035437">
    <property type="entry name" value="SNase_OB-fold_sf"/>
</dbReference>
<dbReference type="EC" id="3.6.4.13" evidence="3"/>
<proteinExistence type="inferred from homology"/>
<dbReference type="Pfam" id="PF21010">
    <property type="entry name" value="HA2_C"/>
    <property type="match status" value="1"/>
</dbReference>
<dbReference type="Ensembl" id="ENSEBUT00000017708.1">
    <property type="protein sequence ID" value="ENSEBUP00000017132.1"/>
    <property type="gene ID" value="ENSEBUG00000010711.1"/>
</dbReference>
<dbReference type="Pfam" id="PF00270">
    <property type="entry name" value="DEAD"/>
    <property type="match status" value="1"/>
</dbReference>
<evidence type="ECO:0000256" key="10">
    <source>
        <dbReference type="ARBA" id="ARBA00022840"/>
    </source>
</evidence>
<dbReference type="GeneTree" id="ENSGT00940000157035"/>
<dbReference type="Gene3D" id="2.40.50.90">
    <property type="match status" value="1"/>
</dbReference>
<evidence type="ECO:0000256" key="12">
    <source>
        <dbReference type="ARBA" id="ARBA00023158"/>
    </source>
</evidence>
<feature type="region of interest" description="Disordered" evidence="15">
    <location>
        <begin position="95"/>
        <end position="114"/>
    </location>
</feature>
<evidence type="ECO:0000313" key="20">
    <source>
        <dbReference type="Proteomes" id="UP000694388"/>
    </source>
</evidence>
<dbReference type="SMART" id="SM00487">
    <property type="entry name" value="DEXDc"/>
    <property type="match status" value="1"/>
</dbReference>
<evidence type="ECO:0000256" key="14">
    <source>
        <dbReference type="ARBA" id="ARBA00047984"/>
    </source>
</evidence>
<comment type="subcellular location">
    <subcellularLocation>
        <location evidence="1">Cytoplasm</location>
    </subcellularLocation>
</comment>
<dbReference type="PANTHER" id="PTHR18934:SF113">
    <property type="entry name" value="ATP-DEPENDENT RNA HELICASE TDRD9"/>
    <property type="match status" value="1"/>
</dbReference>
<evidence type="ECO:0000256" key="5">
    <source>
        <dbReference type="ARBA" id="ARBA00022490"/>
    </source>
</evidence>
<evidence type="ECO:0000256" key="1">
    <source>
        <dbReference type="ARBA" id="ARBA00004496"/>
    </source>
</evidence>
<dbReference type="GO" id="GO:0030154">
    <property type="term" value="P:cell differentiation"/>
    <property type="evidence" value="ECO:0007669"/>
    <property type="project" value="UniProtKB-KW"/>
</dbReference>
<keyword evidence="13" id="KW-0469">Meiosis</keyword>
<dbReference type="PANTHER" id="PTHR18934">
    <property type="entry name" value="ATP-DEPENDENT RNA HELICASE"/>
    <property type="match status" value="1"/>
</dbReference>
<dbReference type="GO" id="GO:0007283">
    <property type="term" value="P:spermatogenesis"/>
    <property type="evidence" value="ECO:0007669"/>
    <property type="project" value="UniProtKB-KW"/>
</dbReference>
<keyword evidence="4" id="KW-0217">Developmental protein</keyword>
<evidence type="ECO:0000256" key="8">
    <source>
        <dbReference type="ARBA" id="ARBA00022801"/>
    </source>
</evidence>
<dbReference type="InterPro" id="IPR007502">
    <property type="entry name" value="Helicase-assoc_dom"/>
</dbReference>
<evidence type="ECO:0000259" key="17">
    <source>
        <dbReference type="PROSITE" id="PS51192"/>
    </source>
</evidence>
<dbReference type="PROSITE" id="PS50304">
    <property type="entry name" value="TUDOR"/>
    <property type="match status" value="1"/>
</dbReference>
<dbReference type="Gene3D" id="2.30.30.140">
    <property type="match status" value="1"/>
</dbReference>
<evidence type="ECO:0000256" key="4">
    <source>
        <dbReference type="ARBA" id="ARBA00022473"/>
    </source>
</evidence>
<evidence type="ECO:0000256" key="11">
    <source>
        <dbReference type="ARBA" id="ARBA00022871"/>
    </source>
</evidence>
<evidence type="ECO:0000256" key="3">
    <source>
        <dbReference type="ARBA" id="ARBA00012552"/>
    </source>
</evidence>
<organism evidence="19 20">
    <name type="scientific">Eptatretus burgeri</name>
    <name type="common">Inshore hagfish</name>
    <dbReference type="NCBI Taxonomy" id="7764"/>
    <lineage>
        <taxon>Eukaryota</taxon>
        <taxon>Metazoa</taxon>
        <taxon>Chordata</taxon>
        <taxon>Craniata</taxon>
        <taxon>Vertebrata</taxon>
        <taxon>Cyclostomata</taxon>
        <taxon>Myxini</taxon>
        <taxon>Myxiniformes</taxon>
        <taxon>Myxinidae</taxon>
        <taxon>Eptatretinae</taxon>
        <taxon>Eptatretus</taxon>
    </lineage>
</organism>
<dbReference type="InterPro" id="IPR011545">
    <property type="entry name" value="DEAD/DEAH_box_helicase_dom"/>
</dbReference>
<dbReference type="GO" id="GO:0016787">
    <property type="term" value="F:hydrolase activity"/>
    <property type="evidence" value="ECO:0007669"/>
    <property type="project" value="UniProtKB-KW"/>
</dbReference>
<dbReference type="FunFam" id="3.40.50.300:FF:000946">
    <property type="entry name" value="putative ATP-dependent RNA helicase TDRD9"/>
    <property type="match status" value="1"/>
</dbReference>
<keyword evidence="9" id="KW-0347">Helicase</keyword>
<evidence type="ECO:0000256" key="6">
    <source>
        <dbReference type="ARBA" id="ARBA00022741"/>
    </source>
</evidence>
<dbReference type="SUPFAM" id="SSF63748">
    <property type="entry name" value="Tudor/PWWP/MBT"/>
    <property type="match status" value="1"/>
</dbReference>
<dbReference type="CDD" id="cd18791">
    <property type="entry name" value="SF2_C_RHA"/>
    <property type="match status" value="1"/>
</dbReference>
<feature type="domain" description="Helicase C-terminal" evidence="18">
    <location>
        <begin position="379"/>
        <end position="558"/>
    </location>
</feature>
<evidence type="ECO:0000313" key="19">
    <source>
        <dbReference type="Ensembl" id="ENSEBUP00000017132.1"/>
    </source>
</evidence>
<keyword evidence="20" id="KW-1185">Reference proteome</keyword>
<dbReference type="SUPFAM" id="SSF52540">
    <property type="entry name" value="P-loop containing nucleoside triphosphate hydrolases"/>
    <property type="match status" value="1"/>
</dbReference>
<dbReference type="InterPro" id="IPR002999">
    <property type="entry name" value="Tudor"/>
</dbReference>
<dbReference type="Gene3D" id="3.40.50.300">
    <property type="entry name" value="P-loop containing nucleotide triphosphate hydrolases"/>
    <property type="match status" value="2"/>
</dbReference>